<dbReference type="EMBL" id="FQYV01000005">
    <property type="protein sequence ID" value="SHI75362.1"/>
    <property type="molecule type" value="Genomic_DNA"/>
</dbReference>
<evidence type="ECO:0000313" key="2">
    <source>
        <dbReference type="Proteomes" id="UP000184172"/>
    </source>
</evidence>
<evidence type="ECO:0000313" key="1">
    <source>
        <dbReference type="EMBL" id="SHI75362.1"/>
    </source>
</evidence>
<protein>
    <submittedName>
        <fullName evidence="1">Uncharacterized protein</fullName>
    </submittedName>
</protein>
<keyword evidence="2" id="KW-1185">Reference proteome</keyword>
<name>A0A1M6DQ88_9FLAO</name>
<accession>A0A1M6DQ88</accession>
<reference evidence="2" key="1">
    <citation type="submission" date="2016-11" db="EMBL/GenBank/DDBJ databases">
        <authorList>
            <person name="Varghese N."/>
            <person name="Submissions S."/>
        </authorList>
    </citation>
    <scope>NUCLEOTIDE SEQUENCE [LARGE SCALE GENOMIC DNA]</scope>
    <source>
        <strain evidence="2">DSM 26349</strain>
    </source>
</reference>
<dbReference type="STRING" id="797419.SAMN05216556_10695"/>
<organism evidence="1 2">
    <name type="scientific">Aequorivita viscosa</name>
    <dbReference type="NCBI Taxonomy" id="797419"/>
    <lineage>
        <taxon>Bacteria</taxon>
        <taxon>Pseudomonadati</taxon>
        <taxon>Bacteroidota</taxon>
        <taxon>Flavobacteriia</taxon>
        <taxon>Flavobacteriales</taxon>
        <taxon>Flavobacteriaceae</taxon>
        <taxon>Aequorivita</taxon>
    </lineage>
</organism>
<proteinExistence type="predicted"/>
<sequence length="60" mass="7123">MHHSKTDYKNHCLSLAFIKEFSKNREDFNKKKITSQTKSTEISKIISERLLENIQKQLTL</sequence>
<dbReference type="AlphaFoldDB" id="A0A1M6DQ88"/>
<dbReference type="Proteomes" id="UP000184172">
    <property type="component" value="Unassembled WGS sequence"/>
</dbReference>
<gene>
    <name evidence="1" type="ORF">SAMN04487908_10577</name>
</gene>